<organism evidence="2 3">
    <name type="scientific">Penicillium cinerascens</name>
    <dbReference type="NCBI Taxonomy" id="70096"/>
    <lineage>
        <taxon>Eukaryota</taxon>
        <taxon>Fungi</taxon>
        <taxon>Dikarya</taxon>
        <taxon>Ascomycota</taxon>
        <taxon>Pezizomycotina</taxon>
        <taxon>Eurotiomycetes</taxon>
        <taxon>Eurotiomycetidae</taxon>
        <taxon>Eurotiales</taxon>
        <taxon>Aspergillaceae</taxon>
        <taxon>Penicillium</taxon>
    </lineage>
</organism>
<feature type="compositionally biased region" description="Basic residues" evidence="1">
    <location>
        <begin position="24"/>
        <end position="35"/>
    </location>
</feature>
<feature type="region of interest" description="Disordered" evidence="1">
    <location>
        <begin position="1"/>
        <end position="131"/>
    </location>
</feature>
<dbReference type="PANTHER" id="PTHR35587:SF3">
    <property type="entry name" value="EXPRESSED PROTEIN"/>
    <property type="match status" value="1"/>
</dbReference>
<dbReference type="PANTHER" id="PTHR35587">
    <property type="entry name" value="EXPRESSED PROTEIN"/>
    <property type="match status" value="1"/>
</dbReference>
<dbReference type="EMBL" id="JAPQKR010000014">
    <property type="protein sequence ID" value="KAJ5198117.1"/>
    <property type="molecule type" value="Genomic_DNA"/>
</dbReference>
<feature type="compositionally biased region" description="Basic and acidic residues" evidence="1">
    <location>
        <begin position="77"/>
        <end position="86"/>
    </location>
</feature>
<reference evidence="2" key="1">
    <citation type="submission" date="2022-12" db="EMBL/GenBank/DDBJ databases">
        <authorList>
            <person name="Petersen C."/>
        </authorList>
    </citation>
    <scope>NUCLEOTIDE SEQUENCE</scope>
    <source>
        <strain evidence="2">IBT 15544</strain>
    </source>
</reference>
<sequence>MKTPEDYAPDGASRSGANGVASSQKRRPPKLRPPRSAKLPTSSDEQSERSQRQRNVVPDRIASNSSSGLPNGAQDQNQDRPSREQTPEQQQTSLQPAVHHQRTTVRRESKQSAEPDQVQMLEREERLPENHDAPIRERRVQQMLSPEVQNQEIVPAQNRQTEQSREILPNGTGENAGQVIETTEAVTNEKGNNGQLKLRLDLNLDVEIELKAKIRGDVTLQLFDMASM</sequence>
<protein>
    <submittedName>
        <fullName evidence="2">Uncharacterized protein</fullName>
    </submittedName>
</protein>
<evidence type="ECO:0000256" key="1">
    <source>
        <dbReference type="SAM" id="MobiDB-lite"/>
    </source>
</evidence>
<proteinExistence type="predicted"/>
<dbReference type="AlphaFoldDB" id="A0A9W9JLH9"/>
<comment type="caution">
    <text evidence="2">The sequence shown here is derived from an EMBL/GenBank/DDBJ whole genome shotgun (WGS) entry which is preliminary data.</text>
</comment>
<evidence type="ECO:0000313" key="2">
    <source>
        <dbReference type="EMBL" id="KAJ5198117.1"/>
    </source>
</evidence>
<name>A0A9W9JLH9_9EURO</name>
<feature type="compositionally biased region" description="Polar residues" evidence="1">
    <location>
        <begin position="62"/>
        <end position="76"/>
    </location>
</feature>
<feature type="compositionally biased region" description="Basic and acidic residues" evidence="1">
    <location>
        <begin position="121"/>
        <end position="131"/>
    </location>
</feature>
<evidence type="ECO:0000313" key="3">
    <source>
        <dbReference type="Proteomes" id="UP001150904"/>
    </source>
</evidence>
<keyword evidence="3" id="KW-1185">Reference proteome</keyword>
<dbReference type="OrthoDB" id="2873061at2759"/>
<gene>
    <name evidence="2" type="ORF">N7498_007234</name>
</gene>
<dbReference type="RefSeq" id="XP_058306545.1">
    <property type="nucleotide sequence ID" value="XM_058454296.1"/>
</dbReference>
<dbReference type="GeneID" id="83181597"/>
<dbReference type="Proteomes" id="UP001150904">
    <property type="component" value="Unassembled WGS sequence"/>
</dbReference>
<accession>A0A9W9JLH9</accession>
<reference evidence="2" key="2">
    <citation type="journal article" date="2023" name="IMA Fungus">
        <title>Comparative genomic study of the Penicillium genus elucidates a diverse pangenome and 15 lateral gene transfer events.</title>
        <authorList>
            <person name="Petersen C."/>
            <person name="Sorensen T."/>
            <person name="Nielsen M.R."/>
            <person name="Sondergaard T.E."/>
            <person name="Sorensen J.L."/>
            <person name="Fitzpatrick D.A."/>
            <person name="Frisvad J.C."/>
            <person name="Nielsen K.L."/>
        </authorList>
    </citation>
    <scope>NUCLEOTIDE SEQUENCE</scope>
    <source>
        <strain evidence="2">IBT 15544</strain>
    </source>
</reference>